<comment type="subcellular location">
    <subcellularLocation>
        <location evidence="1">Cell membrane</location>
        <topology evidence="1">Multi-pass membrane protein</topology>
    </subcellularLocation>
</comment>
<dbReference type="GO" id="GO:0005886">
    <property type="term" value="C:plasma membrane"/>
    <property type="evidence" value="ECO:0007669"/>
    <property type="project" value="UniProtKB-SubCell"/>
</dbReference>
<protein>
    <submittedName>
        <fullName evidence="8">Ribose ABC transporter permease protein</fullName>
    </submittedName>
</protein>
<dbReference type="RefSeq" id="WP_009483641.1">
    <property type="nucleotide sequence ID" value="NZ_BAFE01000094.1"/>
</dbReference>
<evidence type="ECO:0000256" key="3">
    <source>
        <dbReference type="ARBA" id="ARBA00022692"/>
    </source>
</evidence>
<comment type="caution">
    <text evidence="8">The sequence shown here is derived from an EMBL/GenBank/DDBJ whole genome shotgun (WGS) entry which is preliminary data.</text>
</comment>
<proteinExistence type="predicted"/>
<feature type="transmembrane region" description="Helical" evidence="7">
    <location>
        <begin position="317"/>
        <end position="336"/>
    </location>
</feature>
<dbReference type="GO" id="GO:0022857">
    <property type="term" value="F:transmembrane transporter activity"/>
    <property type="evidence" value="ECO:0007669"/>
    <property type="project" value="InterPro"/>
</dbReference>
<accession>H5UVP0</accession>
<feature type="transmembrane region" description="Helical" evidence="7">
    <location>
        <begin position="122"/>
        <end position="142"/>
    </location>
</feature>
<evidence type="ECO:0000256" key="5">
    <source>
        <dbReference type="ARBA" id="ARBA00023136"/>
    </source>
</evidence>
<feature type="transmembrane region" description="Helical" evidence="7">
    <location>
        <begin position="68"/>
        <end position="89"/>
    </location>
</feature>
<keyword evidence="3 7" id="KW-0812">Transmembrane</keyword>
<keyword evidence="2" id="KW-1003">Cell membrane</keyword>
<evidence type="ECO:0000256" key="6">
    <source>
        <dbReference type="SAM" id="MobiDB-lite"/>
    </source>
</evidence>
<evidence type="ECO:0000313" key="8">
    <source>
        <dbReference type="EMBL" id="GAB49798.1"/>
    </source>
</evidence>
<organism evidence="8 9">
    <name type="scientific">Mobilicoccus pelagius NBRC 104925</name>
    <dbReference type="NCBI Taxonomy" id="1089455"/>
    <lineage>
        <taxon>Bacteria</taxon>
        <taxon>Bacillati</taxon>
        <taxon>Actinomycetota</taxon>
        <taxon>Actinomycetes</taxon>
        <taxon>Micrococcales</taxon>
        <taxon>Dermatophilaceae</taxon>
        <taxon>Mobilicoccus</taxon>
    </lineage>
</organism>
<evidence type="ECO:0000313" key="9">
    <source>
        <dbReference type="Proteomes" id="UP000004367"/>
    </source>
</evidence>
<name>H5UVP0_9MICO</name>
<reference evidence="8 9" key="1">
    <citation type="submission" date="2012-02" db="EMBL/GenBank/DDBJ databases">
        <title>Whole genome shotgun sequence of Mobilicoccus pelagius NBRC 104925.</title>
        <authorList>
            <person name="Yoshida Y."/>
            <person name="Hosoyama A."/>
            <person name="Tsuchikane K."/>
            <person name="Katsumata H."/>
            <person name="Yamazaki S."/>
            <person name="Fujita N."/>
        </authorList>
    </citation>
    <scope>NUCLEOTIDE SEQUENCE [LARGE SCALE GENOMIC DNA]</scope>
    <source>
        <strain evidence="8 9">NBRC 104925</strain>
    </source>
</reference>
<keyword evidence="9" id="KW-1185">Reference proteome</keyword>
<dbReference type="PANTHER" id="PTHR32196:SF72">
    <property type="entry name" value="RIBOSE IMPORT PERMEASE PROTEIN RBSC"/>
    <property type="match status" value="1"/>
</dbReference>
<feature type="transmembrane region" description="Helical" evidence="7">
    <location>
        <begin position="39"/>
        <end position="62"/>
    </location>
</feature>
<feature type="transmembrane region" description="Helical" evidence="7">
    <location>
        <begin position="96"/>
        <end position="116"/>
    </location>
</feature>
<evidence type="ECO:0000256" key="2">
    <source>
        <dbReference type="ARBA" id="ARBA00022475"/>
    </source>
</evidence>
<feature type="transmembrane region" description="Helical" evidence="7">
    <location>
        <begin position="149"/>
        <end position="169"/>
    </location>
</feature>
<dbReference type="STRING" id="1089455.MOPEL_135_00360"/>
<dbReference type="EMBL" id="BAFE01000094">
    <property type="protein sequence ID" value="GAB49798.1"/>
    <property type="molecule type" value="Genomic_DNA"/>
</dbReference>
<keyword evidence="5 7" id="KW-0472">Membrane</keyword>
<dbReference type="AlphaFoldDB" id="H5UVP0"/>
<dbReference type="Proteomes" id="UP000004367">
    <property type="component" value="Unassembled WGS sequence"/>
</dbReference>
<keyword evidence="4 7" id="KW-1133">Transmembrane helix</keyword>
<feature type="compositionally biased region" description="Basic and acidic residues" evidence="6">
    <location>
        <begin position="13"/>
        <end position="25"/>
    </location>
</feature>
<evidence type="ECO:0000256" key="1">
    <source>
        <dbReference type="ARBA" id="ARBA00004651"/>
    </source>
</evidence>
<sequence>MPAESVTPARNAPAERSRTRDEKDVQAPARPKRTFKDWLADNGALVGLVLVCVVMFIATPAFLTVPNLLNVGVQAAVVAILAFGMTFVIITGGIDLSVGSVAALSSIAAGWLVASAGLPGPVALLAAPLVGLLTGLVSGAAIAYGKLPAFIATLAMLSIARGLALVISGGRPIDMPDAVSALGGDLGPVPVPILVLLVAWAVTAFVLNRTVFGRSLYAIGGNEEAARLAGLPVKRSLAAVYALSGLFAGIAGMVLAGRLASAQPQAASGYELDAIAAVVIGGASLAGGSGKATGTLIGALVLAVIRNGLNLLNVTAFWQQVVIGLVIAAAVGIDVLRSRR</sequence>
<dbReference type="InterPro" id="IPR001851">
    <property type="entry name" value="ABC_transp_permease"/>
</dbReference>
<dbReference type="Pfam" id="PF02653">
    <property type="entry name" value="BPD_transp_2"/>
    <property type="match status" value="1"/>
</dbReference>
<dbReference type="CDD" id="cd06579">
    <property type="entry name" value="TM_PBP1_transp_AraH_like"/>
    <property type="match status" value="1"/>
</dbReference>
<gene>
    <name evidence="8" type="primary">rbsC</name>
    <name evidence="8" type="ORF">MOPEL_135_00360</name>
</gene>
<dbReference type="PANTHER" id="PTHR32196">
    <property type="entry name" value="ABC TRANSPORTER PERMEASE PROTEIN YPHD-RELATED-RELATED"/>
    <property type="match status" value="1"/>
</dbReference>
<evidence type="ECO:0000256" key="7">
    <source>
        <dbReference type="SAM" id="Phobius"/>
    </source>
</evidence>
<dbReference type="eggNOG" id="COG1172">
    <property type="taxonomic scope" value="Bacteria"/>
</dbReference>
<evidence type="ECO:0000256" key="4">
    <source>
        <dbReference type="ARBA" id="ARBA00022989"/>
    </source>
</evidence>
<feature type="transmembrane region" description="Helical" evidence="7">
    <location>
        <begin position="237"/>
        <end position="256"/>
    </location>
</feature>
<feature type="region of interest" description="Disordered" evidence="6">
    <location>
        <begin position="1"/>
        <end position="29"/>
    </location>
</feature>
<feature type="transmembrane region" description="Helical" evidence="7">
    <location>
        <begin position="189"/>
        <end position="207"/>
    </location>
</feature>